<accession>R7ZTP2</accession>
<name>R7ZTP2_9BACT</name>
<organism evidence="1 2">
    <name type="scientific">Lunatimonas lonarensis</name>
    <dbReference type="NCBI Taxonomy" id="1232681"/>
    <lineage>
        <taxon>Bacteria</taxon>
        <taxon>Pseudomonadati</taxon>
        <taxon>Bacteroidota</taxon>
        <taxon>Cytophagia</taxon>
        <taxon>Cytophagales</taxon>
        <taxon>Cyclobacteriaceae</taxon>
    </lineage>
</organism>
<dbReference type="Proteomes" id="UP000013909">
    <property type="component" value="Unassembled WGS sequence"/>
</dbReference>
<dbReference type="EMBL" id="AQHR01000057">
    <property type="protein sequence ID" value="EON77408.1"/>
    <property type="molecule type" value="Genomic_DNA"/>
</dbReference>
<dbReference type="AlphaFoldDB" id="R7ZTP2"/>
<reference evidence="1 2" key="1">
    <citation type="submission" date="2013-02" db="EMBL/GenBank/DDBJ databases">
        <title>A novel strain isolated from Lonar lake, Maharashtra, India.</title>
        <authorList>
            <person name="Singh A."/>
        </authorList>
    </citation>
    <scope>NUCLEOTIDE SEQUENCE [LARGE SCALE GENOMIC DNA]</scope>
    <source>
        <strain evidence="1 2">AK24</strain>
    </source>
</reference>
<keyword evidence="2" id="KW-1185">Reference proteome</keyword>
<comment type="caution">
    <text evidence="1">The sequence shown here is derived from an EMBL/GenBank/DDBJ whole genome shotgun (WGS) entry which is preliminary data.</text>
</comment>
<evidence type="ECO:0000313" key="1">
    <source>
        <dbReference type="EMBL" id="EON77408.1"/>
    </source>
</evidence>
<protein>
    <submittedName>
        <fullName evidence="1">Uncharacterized protein</fullName>
    </submittedName>
</protein>
<proteinExistence type="predicted"/>
<sequence>MKRQADQTSDNYLQSFYLIWECYADTLFLAMGDYMCSKARNYVGYGGLIAVDYWKFRPFPIANWN</sequence>
<evidence type="ECO:0000313" key="2">
    <source>
        <dbReference type="Proteomes" id="UP000013909"/>
    </source>
</evidence>
<gene>
    <name evidence="1" type="ORF">ADIS_2122</name>
</gene>